<comment type="caution">
    <text evidence="1">The sequence shown here is derived from an EMBL/GenBank/DDBJ whole genome shotgun (WGS) entry which is preliminary data.</text>
</comment>
<sequence length="200" mass="23201">MSLTNNLGQNITLATNILQKTYENLNLLFVEMDRVGEEEGFMSLTPKFLRWKSESNTNGWLTSNFIKLYQLQENSSVPHISDLRTGDIYCVEVSLNNGSEDYPEITLARFTYDYDFWTKMPSVSDHWIFFYPFRDENNFEIQEKNGIWTSTPYEKSRKKYWGIKQGIAQVIPLLQVTSPETIRSEIFKVLSGLPGSDPIV</sequence>
<dbReference type="RefSeq" id="WP_098149712.1">
    <property type="nucleotide sequence ID" value="NZ_NUBB01000012.1"/>
</dbReference>
<organism evidence="1 2">
    <name type="scientific">Bacillus wiedmannii</name>
    <dbReference type="NCBI Taxonomy" id="1890302"/>
    <lineage>
        <taxon>Bacteria</taxon>
        <taxon>Bacillati</taxon>
        <taxon>Bacillota</taxon>
        <taxon>Bacilli</taxon>
        <taxon>Bacillales</taxon>
        <taxon>Bacillaceae</taxon>
        <taxon>Bacillus</taxon>
        <taxon>Bacillus cereus group</taxon>
    </lineage>
</organism>
<gene>
    <name evidence="1" type="ORF">COI74_17990</name>
</gene>
<evidence type="ECO:0000313" key="2">
    <source>
        <dbReference type="Proteomes" id="UP000225062"/>
    </source>
</evidence>
<protein>
    <submittedName>
        <fullName evidence="1">Uncharacterized protein</fullName>
    </submittedName>
</protein>
<dbReference type="EMBL" id="NUUI01000031">
    <property type="protein sequence ID" value="PHG19456.1"/>
    <property type="molecule type" value="Genomic_DNA"/>
</dbReference>
<dbReference type="AlphaFoldDB" id="A0ABD6TNR1"/>
<proteinExistence type="predicted"/>
<dbReference type="Proteomes" id="UP000225062">
    <property type="component" value="Unassembled WGS sequence"/>
</dbReference>
<reference evidence="1 2" key="1">
    <citation type="submission" date="2017-09" db="EMBL/GenBank/DDBJ databases">
        <title>Large-scale bioinformatics analysis of Bacillus genomes uncovers conserved roles of natural products in bacterial physiology.</title>
        <authorList>
            <consortium name="Agbiome Team Llc"/>
            <person name="Bleich R.M."/>
            <person name="Grubbs K.J."/>
            <person name="Santa Maria K.C."/>
            <person name="Allen S.E."/>
            <person name="Farag S."/>
            <person name="Shank E.A."/>
            <person name="Bowers A."/>
        </authorList>
    </citation>
    <scope>NUCLEOTIDE SEQUENCE [LARGE SCALE GENOMIC DNA]</scope>
    <source>
        <strain evidence="1 2">AFS032503</strain>
    </source>
</reference>
<name>A0ABD6TNR1_9BACI</name>
<accession>A0ABD6TNR1</accession>
<evidence type="ECO:0000313" key="1">
    <source>
        <dbReference type="EMBL" id="PHG19456.1"/>
    </source>
</evidence>